<protein>
    <submittedName>
        <fullName evidence="2">CAIB/BAIF family protein</fullName>
    </submittedName>
</protein>
<dbReference type="SUPFAM" id="SSF89796">
    <property type="entry name" value="CoA-transferase family III (CaiB/BaiF)"/>
    <property type="match status" value="1"/>
</dbReference>
<dbReference type="RefSeq" id="WP_142948602.1">
    <property type="nucleotide sequence ID" value="NZ_ARXR01000039.1"/>
</dbReference>
<dbReference type="Proteomes" id="UP000644441">
    <property type="component" value="Unassembled WGS sequence"/>
</dbReference>
<keyword evidence="3" id="KW-1185">Reference proteome</keyword>
<comment type="caution">
    <text evidence="2">The sequence shown here is derived from an EMBL/GenBank/DDBJ whole genome shotgun (WGS) entry which is preliminary data.</text>
</comment>
<sequence length="400" mass="42649">MNQRALPLAGVKVVELGQLLAGPFAGTLLAYFGAEVIKVEPPGGDPIRGWRTLDDTGTSFWWRSLGRNKRSVTLDLKSDAGRELAARLIDDSDVLIENFRPGTLENWGLGPERFKESNPGLIYTRISGYGQDGPYADKPGYASVCEGIGGLRYVNGFPGERPVRPNLSLGDTVAGLHAALGIALALLERHSSQQGQVVDVALFESVFNLLEAVIPEFDGAGEIRQPAGSTVTGIVPTNTYRCADGKYVIIGGNGDSIFKRLMTTAERPDLAEDPRLAKNPGRVENEAEIDGAIEAWCATLPSPEVLAKLEANRVPCGPIYSAADMMADPHFQARGLFQQVEINGAPLKIPAIMPRLGGTPGGTRWPGGDAGGDTESVARGELGLSEEEFQRLKAQGVFGA</sequence>
<evidence type="ECO:0000313" key="3">
    <source>
        <dbReference type="Proteomes" id="UP000644441"/>
    </source>
</evidence>
<accession>A0ABS0ALH2</accession>
<dbReference type="InterPro" id="IPR044855">
    <property type="entry name" value="CoA-Trfase_III_dom3_sf"/>
</dbReference>
<dbReference type="InterPro" id="IPR023606">
    <property type="entry name" value="CoA-Trfase_III_dom_1_sf"/>
</dbReference>
<dbReference type="PANTHER" id="PTHR48228">
    <property type="entry name" value="SUCCINYL-COA--D-CITRAMALATE COA-TRANSFERASE"/>
    <property type="match status" value="1"/>
</dbReference>
<evidence type="ECO:0000313" key="2">
    <source>
        <dbReference type="EMBL" id="MBF5054351.1"/>
    </source>
</evidence>
<dbReference type="Gene3D" id="3.30.1540.10">
    <property type="entry name" value="formyl-coa transferase, domain 3"/>
    <property type="match status" value="1"/>
</dbReference>
<name>A0ABS0ALH2_9GAMM</name>
<reference evidence="2 3" key="1">
    <citation type="submission" date="2012-09" db="EMBL/GenBank/DDBJ databases">
        <title>Genome Sequence of alkane-degrading Bacterium Alcanivorax venustensis ISO4.</title>
        <authorList>
            <person name="Lai Q."/>
            <person name="Shao Z."/>
        </authorList>
    </citation>
    <scope>NUCLEOTIDE SEQUENCE [LARGE SCALE GENOMIC DNA]</scope>
    <source>
        <strain evidence="2 3">ISO4</strain>
    </source>
</reference>
<dbReference type="PANTHER" id="PTHR48228:SF6">
    <property type="entry name" value="L-CARNITINE COA-TRANSFERASE"/>
    <property type="match status" value="1"/>
</dbReference>
<dbReference type="Gene3D" id="3.40.50.10540">
    <property type="entry name" value="Crotonobetainyl-coa:carnitine coa-transferase, domain 1"/>
    <property type="match status" value="1"/>
</dbReference>
<proteinExistence type="predicted"/>
<organism evidence="2 3">
    <name type="scientific">Alloalcanivorax venustensis ISO4</name>
    <dbReference type="NCBI Taxonomy" id="1177184"/>
    <lineage>
        <taxon>Bacteria</taxon>
        <taxon>Pseudomonadati</taxon>
        <taxon>Pseudomonadota</taxon>
        <taxon>Gammaproteobacteria</taxon>
        <taxon>Oceanospirillales</taxon>
        <taxon>Alcanivoracaceae</taxon>
        <taxon>Alloalcanivorax</taxon>
    </lineage>
</organism>
<dbReference type="InterPro" id="IPR050509">
    <property type="entry name" value="CoA-transferase_III"/>
</dbReference>
<dbReference type="InterPro" id="IPR003673">
    <property type="entry name" value="CoA-Trfase_fam_III"/>
</dbReference>
<keyword evidence="1" id="KW-0808">Transferase</keyword>
<dbReference type="GeneID" id="99766198"/>
<dbReference type="EMBL" id="ARXR01000039">
    <property type="protein sequence ID" value="MBF5054351.1"/>
    <property type="molecule type" value="Genomic_DNA"/>
</dbReference>
<gene>
    <name evidence="2" type="ORF">ISO4_02953</name>
</gene>
<dbReference type="Pfam" id="PF02515">
    <property type="entry name" value="CoA_transf_3"/>
    <property type="match status" value="1"/>
</dbReference>
<evidence type="ECO:0000256" key="1">
    <source>
        <dbReference type="ARBA" id="ARBA00022679"/>
    </source>
</evidence>